<dbReference type="GO" id="GO:0005634">
    <property type="term" value="C:nucleus"/>
    <property type="evidence" value="ECO:0007669"/>
    <property type="project" value="TreeGrafter"/>
</dbReference>
<gene>
    <name evidence="6" type="primary">LOC120282221</name>
</gene>
<dbReference type="Gene3D" id="2.60.40.10">
    <property type="entry name" value="Immunoglobulins"/>
    <property type="match status" value="1"/>
</dbReference>
<feature type="repeat" description="ANK" evidence="3">
    <location>
        <begin position="175"/>
        <end position="207"/>
    </location>
</feature>
<accession>A0AB40D3U9</accession>
<dbReference type="RefSeq" id="XP_039144918.1">
    <property type="nucleotide sequence ID" value="XM_039288984.1"/>
</dbReference>
<organism evidence="5 6">
    <name type="scientific">Dioscorea cayennensis subsp. rotundata</name>
    <name type="common">White Guinea yam</name>
    <name type="synonym">Dioscorea rotundata</name>
    <dbReference type="NCBI Taxonomy" id="55577"/>
    <lineage>
        <taxon>Eukaryota</taxon>
        <taxon>Viridiplantae</taxon>
        <taxon>Streptophyta</taxon>
        <taxon>Embryophyta</taxon>
        <taxon>Tracheophyta</taxon>
        <taxon>Spermatophyta</taxon>
        <taxon>Magnoliopsida</taxon>
        <taxon>Liliopsida</taxon>
        <taxon>Dioscoreales</taxon>
        <taxon>Dioscoreaceae</taxon>
        <taxon>Dioscorea</taxon>
    </lineage>
</organism>
<dbReference type="SMART" id="SM00248">
    <property type="entry name" value="ANK"/>
    <property type="match status" value="2"/>
</dbReference>
<dbReference type="InterPro" id="IPR036770">
    <property type="entry name" value="Ankyrin_rpt-contain_sf"/>
</dbReference>
<dbReference type="Pfam" id="PF12796">
    <property type="entry name" value="Ank_2"/>
    <property type="match status" value="1"/>
</dbReference>
<dbReference type="AlphaFoldDB" id="A0AB40D3U9"/>
<dbReference type="InterPro" id="IPR013783">
    <property type="entry name" value="Ig-like_fold"/>
</dbReference>
<dbReference type="InterPro" id="IPR050776">
    <property type="entry name" value="Ank_Repeat/CDKN_Inhibitor"/>
</dbReference>
<dbReference type="Proteomes" id="UP001515500">
    <property type="component" value="Chromosome 18"/>
</dbReference>
<dbReference type="PROSITE" id="PS50202">
    <property type="entry name" value="MSP"/>
    <property type="match status" value="1"/>
</dbReference>
<keyword evidence="5" id="KW-1185">Reference proteome</keyword>
<reference evidence="6" key="1">
    <citation type="submission" date="2025-08" db="UniProtKB">
        <authorList>
            <consortium name="RefSeq"/>
        </authorList>
    </citation>
    <scope>IDENTIFICATION</scope>
</reference>
<dbReference type="Pfam" id="PF00635">
    <property type="entry name" value="Motile_Sperm"/>
    <property type="match status" value="1"/>
</dbReference>
<keyword evidence="2 3" id="KW-0040">ANK repeat</keyword>
<name>A0AB40D3U9_DIOCR</name>
<dbReference type="InterPro" id="IPR000535">
    <property type="entry name" value="MSP_dom"/>
</dbReference>
<dbReference type="PROSITE" id="PS50297">
    <property type="entry name" value="ANK_REP_REGION"/>
    <property type="match status" value="3"/>
</dbReference>
<dbReference type="SUPFAM" id="SSF49354">
    <property type="entry name" value="PapD-like"/>
    <property type="match status" value="1"/>
</dbReference>
<sequence>MAKLVEIMEDEILIEFKPMIKCRTEIHVRSLHHTDIITFKVQSTAPSRFHVTPPAGLLHPLSTVALRITLRPQPELPTSTDRFLIRASLDSKTQDTKLRVSYTGPSTYRDFSYFNPLFKTSAYINKPEELIEETAEEMVLLVAARRGDIAKLQSLLKKKPAVAGVSVSTHSKDQYDTTALHCAALKGHREAVSMLVAFGIEIESQDVEGHTALHLAVEGGSLDTTEMLINLGADVEAKTNRGATPLRMARSMGYAHIEHLLTSRGASI</sequence>
<dbReference type="PROSITE" id="PS50088">
    <property type="entry name" value="ANK_REPEAT"/>
    <property type="match status" value="3"/>
</dbReference>
<keyword evidence="1" id="KW-0677">Repeat</keyword>
<evidence type="ECO:0000313" key="5">
    <source>
        <dbReference type="Proteomes" id="UP001515500"/>
    </source>
</evidence>
<evidence type="ECO:0000256" key="1">
    <source>
        <dbReference type="ARBA" id="ARBA00022737"/>
    </source>
</evidence>
<evidence type="ECO:0000259" key="4">
    <source>
        <dbReference type="PROSITE" id="PS50202"/>
    </source>
</evidence>
<dbReference type="GeneID" id="120282221"/>
<protein>
    <submittedName>
        <fullName evidence="6">Ankyrin repeat protein RF_0381</fullName>
    </submittedName>
</protein>
<feature type="domain" description="MSP" evidence="4">
    <location>
        <begin position="4"/>
        <end position="141"/>
    </location>
</feature>
<evidence type="ECO:0000256" key="2">
    <source>
        <dbReference type="ARBA" id="ARBA00023043"/>
    </source>
</evidence>
<dbReference type="InterPro" id="IPR002110">
    <property type="entry name" value="Ankyrin_rpt"/>
</dbReference>
<feature type="repeat" description="ANK" evidence="3">
    <location>
        <begin position="208"/>
        <end position="240"/>
    </location>
</feature>
<feature type="repeat" description="ANK" evidence="3">
    <location>
        <begin position="241"/>
        <end position="268"/>
    </location>
</feature>
<evidence type="ECO:0000313" key="6">
    <source>
        <dbReference type="RefSeq" id="XP_039144918.1"/>
    </source>
</evidence>
<dbReference type="Gene3D" id="1.25.40.20">
    <property type="entry name" value="Ankyrin repeat-containing domain"/>
    <property type="match status" value="1"/>
</dbReference>
<dbReference type="PRINTS" id="PR01415">
    <property type="entry name" value="ANKYRIN"/>
</dbReference>
<dbReference type="PANTHER" id="PTHR24201">
    <property type="entry name" value="ANK_REP_REGION DOMAIN-CONTAINING PROTEIN"/>
    <property type="match status" value="1"/>
</dbReference>
<dbReference type="InterPro" id="IPR008962">
    <property type="entry name" value="PapD-like_sf"/>
</dbReference>
<dbReference type="PANTHER" id="PTHR24201:SF16">
    <property type="entry name" value="ANKYRIN-1-LIKE-RELATED"/>
    <property type="match status" value="1"/>
</dbReference>
<evidence type="ECO:0000256" key="3">
    <source>
        <dbReference type="PROSITE-ProRule" id="PRU00023"/>
    </source>
</evidence>
<proteinExistence type="predicted"/>
<dbReference type="SUPFAM" id="SSF48403">
    <property type="entry name" value="Ankyrin repeat"/>
    <property type="match status" value="1"/>
</dbReference>